<dbReference type="InterPro" id="IPR011009">
    <property type="entry name" value="Kinase-like_dom_sf"/>
</dbReference>
<keyword evidence="15" id="KW-1185">Reference proteome</keyword>
<dbReference type="InterPro" id="IPR018935">
    <property type="entry name" value="RIO_kinase_CS"/>
</dbReference>
<dbReference type="SMART" id="SM00090">
    <property type="entry name" value="RIO"/>
    <property type="match status" value="1"/>
</dbReference>
<dbReference type="OrthoDB" id="205248at2759"/>
<feature type="region of interest" description="Disordered" evidence="12">
    <location>
        <begin position="489"/>
        <end position="514"/>
    </location>
</feature>
<evidence type="ECO:0000256" key="9">
    <source>
        <dbReference type="ARBA" id="ARBA00047899"/>
    </source>
</evidence>
<evidence type="ECO:0000256" key="1">
    <source>
        <dbReference type="ARBA" id="ARBA00009196"/>
    </source>
</evidence>
<dbReference type="InterPro" id="IPR018934">
    <property type="entry name" value="RIO_dom"/>
</dbReference>
<dbReference type="EMBL" id="UZAM01006843">
    <property type="protein sequence ID" value="VDO94506.1"/>
    <property type="molecule type" value="Genomic_DNA"/>
</dbReference>
<evidence type="ECO:0000256" key="11">
    <source>
        <dbReference type="PIRNR" id="PIRNR038146"/>
    </source>
</evidence>
<gene>
    <name evidence="14" type="ORF">SBAD_LOCUS1490</name>
</gene>
<dbReference type="PIRSF" id="PIRSF038146">
    <property type="entry name" value="Ser/Thr_PK_RIO3"/>
    <property type="match status" value="1"/>
</dbReference>
<comment type="catalytic activity">
    <reaction evidence="10 11">
        <text>L-seryl-[protein] + ATP = O-phospho-L-seryl-[protein] + ADP + H(+)</text>
        <dbReference type="Rhea" id="RHEA:17989"/>
        <dbReference type="Rhea" id="RHEA-COMP:9863"/>
        <dbReference type="Rhea" id="RHEA-COMP:11604"/>
        <dbReference type="ChEBI" id="CHEBI:15378"/>
        <dbReference type="ChEBI" id="CHEBI:29999"/>
        <dbReference type="ChEBI" id="CHEBI:30616"/>
        <dbReference type="ChEBI" id="CHEBI:83421"/>
        <dbReference type="ChEBI" id="CHEBI:456216"/>
        <dbReference type="EC" id="2.7.11.1"/>
    </reaction>
</comment>
<proteinExistence type="inferred from homology"/>
<evidence type="ECO:0000313" key="15">
    <source>
        <dbReference type="Proteomes" id="UP000270296"/>
    </source>
</evidence>
<evidence type="ECO:0000256" key="7">
    <source>
        <dbReference type="ARBA" id="ARBA00022840"/>
    </source>
</evidence>
<dbReference type="AlphaFoldDB" id="A0A183ICZ6"/>
<comment type="similarity">
    <text evidence="1 11">Belongs to the protein kinase superfamily. RIO-type Ser/Thr kinase family.</text>
</comment>
<evidence type="ECO:0000259" key="13">
    <source>
        <dbReference type="SMART" id="SM00090"/>
    </source>
</evidence>
<evidence type="ECO:0000256" key="2">
    <source>
        <dbReference type="ARBA" id="ARBA00022527"/>
    </source>
</evidence>
<dbReference type="GO" id="GO:0046872">
    <property type="term" value="F:metal ion binding"/>
    <property type="evidence" value="ECO:0007669"/>
    <property type="project" value="UniProtKB-UniRule"/>
</dbReference>
<dbReference type="PANTHER" id="PTHR45723">
    <property type="entry name" value="SERINE/THREONINE-PROTEIN KINASE RIO1"/>
    <property type="match status" value="1"/>
</dbReference>
<evidence type="ECO:0000256" key="10">
    <source>
        <dbReference type="ARBA" id="ARBA00048679"/>
    </source>
</evidence>
<reference evidence="14 15" key="2">
    <citation type="submission" date="2018-11" db="EMBL/GenBank/DDBJ databases">
        <authorList>
            <consortium name="Pathogen Informatics"/>
        </authorList>
    </citation>
    <scope>NUCLEOTIDE SEQUENCE [LARGE SCALE GENOMIC DNA]</scope>
</reference>
<evidence type="ECO:0000256" key="8">
    <source>
        <dbReference type="ARBA" id="ARBA00022842"/>
    </source>
</evidence>
<keyword evidence="3 11" id="KW-0808">Transferase</keyword>
<dbReference type="InterPro" id="IPR000687">
    <property type="entry name" value="RIO_kinase"/>
</dbReference>
<keyword evidence="4 11" id="KW-0479">Metal-binding</keyword>
<keyword evidence="6 11" id="KW-0418">Kinase</keyword>
<feature type="region of interest" description="Disordered" evidence="12">
    <location>
        <begin position="37"/>
        <end position="60"/>
    </location>
</feature>
<dbReference type="GO" id="GO:0004674">
    <property type="term" value="F:protein serine/threonine kinase activity"/>
    <property type="evidence" value="ECO:0007669"/>
    <property type="project" value="UniProtKB-UniRule"/>
</dbReference>
<reference evidence="16" key="1">
    <citation type="submission" date="2016-06" db="UniProtKB">
        <authorList>
            <consortium name="WormBaseParasite"/>
        </authorList>
    </citation>
    <scope>IDENTIFICATION</scope>
</reference>
<dbReference type="EC" id="2.7.11.1" evidence="11"/>
<dbReference type="Gene3D" id="1.10.510.10">
    <property type="entry name" value="Transferase(Phosphotransferase) domain 1"/>
    <property type="match status" value="1"/>
</dbReference>
<evidence type="ECO:0000256" key="12">
    <source>
        <dbReference type="SAM" id="MobiDB-lite"/>
    </source>
</evidence>
<dbReference type="SUPFAM" id="SSF56112">
    <property type="entry name" value="Protein kinase-like (PK-like)"/>
    <property type="match status" value="1"/>
</dbReference>
<keyword evidence="5 11" id="KW-0547">Nucleotide-binding</keyword>
<name>A0A183ICZ6_9BILA</name>
<dbReference type="InterPro" id="IPR017406">
    <property type="entry name" value="Ser/Thr_kinase_Rio3"/>
</dbReference>
<accession>A0A183ICZ6</accession>
<keyword evidence="7" id="KW-0067">ATP-binding</keyword>
<feature type="compositionally biased region" description="Polar residues" evidence="12">
    <location>
        <begin position="43"/>
        <end position="52"/>
    </location>
</feature>
<dbReference type="Proteomes" id="UP000270296">
    <property type="component" value="Unassembled WGS sequence"/>
</dbReference>
<dbReference type="Pfam" id="PF01163">
    <property type="entry name" value="RIO1"/>
    <property type="match status" value="1"/>
</dbReference>
<keyword evidence="8 11" id="KW-0460">Magnesium</keyword>
<dbReference type="Gene3D" id="3.30.200.20">
    <property type="entry name" value="Phosphorylase Kinase, domain 1"/>
    <property type="match status" value="1"/>
</dbReference>
<evidence type="ECO:0000313" key="16">
    <source>
        <dbReference type="WBParaSite" id="SBAD_0000156101-mRNA-1"/>
    </source>
</evidence>
<protein>
    <recommendedName>
        <fullName evidence="11">Serine/threonine-protein kinase RIO3</fullName>
        <ecNumber evidence="11">2.7.11.1</ecNumber>
    </recommendedName>
</protein>
<dbReference type="WBParaSite" id="SBAD_0000156101-mRNA-1">
    <property type="protein sequence ID" value="SBAD_0000156101-mRNA-1"/>
    <property type="gene ID" value="SBAD_0000156101"/>
</dbReference>
<comment type="catalytic activity">
    <reaction evidence="9 11">
        <text>L-threonyl-[protein] + ATP = O-phospho-L-threonyl-[protein] + ADP + H(+)</text>
        <dbReference type="Rhea" id="RHEA:46608"/>
        <dbReference type="Rhea" id="RHEA-COMP:11060"/>
        <dbReference type="Rhea" id="RHEA-COMP:11605"/>
        <dbReference type="ChEBI" id="CHEBI:15378"/>
        <dbReference type="ChEBI" id="CHEBI:30013"/>
        <dbReference type="ChEBI" id="CHEBI:30616"/>
        <dbReference type="ChEBI" id="CHEBI:61977"/>
        <dbReference type="ChEBI" id="CHEBI:456216"/>
        <dbReference type="EC" id="2.7.11.1"/>
    </reaction>
</comment>
<dbReference type="PROSITE" id="PS01245">
    <property type="entry name" value="RIO1"/>
    <property type="match status" value="1"/>
</dbReference>
<evidence type="ECO:0000256" key="3">
    <source>
        <dbReference type="ARBA" id="ARBA00022679"/>
    </source>
</evidence>
<evidence type="ECO:0000256" key="5">
    <source>
        <dbReference type="ARBA" id="ARBA00022741"/>
    </source>
</evidence>
<evidence type="ECO:0000256" key="4">
    <source>
        <dbReference type="ARBA" id="ARBA00022723"/>
    </source>
</evidence>
<organism evidence="16">
    <name type="scientific">Soboliphyme baturini</name>
    <dbReference type="NCBI Taxonomy" id="241478"/>
    <lineage>
        <taxon>Eukaryota</taxon>
        <taxon>Metazoa</taxon>
        <taxon>Ecdysozoa</taxon>
        <taxon>Nematoda</taxon>
        <taxon>Enoplea</taxon>
        <taxon>Dorylaimia</taxon>
        <taxon>Dioctophymatida</taxon>
        <taxon>Dioctophymatoidea</taxon>
        <taxon>Soboliphymatidae</taxon>
        <taxon>Soboliphyme</taxon>
    </lineage>
</organism>
<dbReference type="GO" id="GO:0005524">
    <property type="term" value="F:ATP binding"/>
    <property type="evidence" value="ECO:0007669"/>
    <property type="project" value="UniProtKB-UniRule"/>
</dbReference>
<keyword evidence="2 11" id="KW-0723">Serine/threonine-protein kinase</keyword>
<dbReference type="InterPro" id="IPR051272">
    <property type="entry name" value="RIO-type_Ser/Thr_kinase"/>
</dbReference>
<feature type="domain" description="RIO kinase" evidence="13">
    <location>
        <begin position="251"/>
        <end position="484"/>
    </location>
</feature>
<sequence length="514" mass="58240">MSARATHNAWNVDETLSGCSIVNSFVDIMSEEKVRELQKEDTMNSQEPTTQPDAAKDCDKKPMVSEDRCADDHLLALMLQNEYNHEHDELLLREEKKFNGNDKVALSFENYRPRKLVSDEDSSEDDEDLRESLNQKLDSFKKPSFGSHGVILHNGKLVSKHDIVLCGRDNASRLLEFPPDILTGDAVKIDLQLPNRVYNSLKSHSMSQGKRRNRIHEKKDKSTTVSLLSPAVHRSSFVIPPSDRAHLMLLQFEAYSRLEWAVDAKTRLVLYKMVNSGVLDSVSGIISTGKEAALFHALGGTWKGKDLPKECAIKVFKTTLNEFKNRSEYVQNDYRFRNPRKVMKVWAEKELVNLNRLRRADIPCPEPIRLRNHLLLMSFIGEDGIPAPKLKEVDFDSEELASLYESCVAIMQKMFKDCGLVHGDLSEFNILYWKGDLWIIDVAQAVDISHPRSLAFLARDCENITELKYDKKNPADCVLRSVNNSAGSVDFPSEPHAETPPVIEALSDSAEVQN</sequence>
<evidence type="ECO:0000313" key="14">
    <source>
        <dbReference type="EMBL" id="VDO94506.1"/>
    </source>
</evidence>
<evidence type="ECO:0000256" key="6">
    <source>
        <dbReference type="ARBA" id="ARBA00022777"/>
    </source>
</evidence>
<comment type="cofactor">
    <cofactor evidence="11">
        <name>Mg(2+)</name>
        <dbReference type="ChEBI" id="CHEBI:18420"/>
    </cofactor>
</comment>